<dbReference type="KEGG" id="ntg:NSCAC_1736"/>
<sequence length="515" mass="56436">MEIFWIAIAYILGLVASHLGLPPLVGYLVGGFILGEWNIGENPMIHTISDIGVLLLLFSVGLKLNIRSLLQWEVLGVGFSYLIISSVGSILLLLLAGTPLFAAILLSLGLSFSSTVFAAKTLEEKGSIGAFHGRLAIGILVLQDLAAVTMLVFIQGSSFSPWTLAFLISIPIIRLLLKSLLTWSGHKELLLLYGLLITLGGSEAFKSLGLSGELGALVAGMLLTGHPHAEELSKTLWGLKEIFLVGFFLQIGFGGLPGLHDGKWILLFTVLLPLRVIIYFFLGIFFQLKARTTFLTTLVLSSYSEFTLIVGAAAVKNNILPTTWLPVLALLVTASLIIAAPLNKMSYELFAYFEKWLVSFERKIPHPEGEAPSIQKTTWLIVGMGQSGTAAYDFFAQKHQRVQGLDSDLLVVQQQQKQNRQVNYGDAEDPDLLSKMNLKPMIGIILGMPELKTKLHFAQKLRQNGYSGIVAAMSLYPEEDSKLYNSGINLISHPFADVGERLAERALAQKRLHHK</sequence>
<dbReference type="Gene3D" id="3.40.50.720">
    <property type="entry name" value="NAD(P)-binding Rossmann-like Domain"/>
    <property type="match status" value="1"/>
</dbReference>
<feature type="transmembrane region" description="Helical" evidence="9">
    <location>
        <begin position="100"/>
        <end position="119"/>
    </location>
</feature>
<feature type="domain" description="Cation/H+ exchanger transmembrane" evidence="10">
    <location>
        <begin position="7"/>
        <end position="342"/>
    </location>
</feature>
<evidence type="ECO:0000256" key="6">
    <source>
        <dbReference type="ARBA" id="ARBA00022989"/>
    </source>
</evidence>
<feature type="domain" description="RCK N-terminal" evidence="11">
    <location>
        <begin position="380"/>
        <end position="494"/>
    </location>
</feature>
<keyword evidence="6 9" id="KW-1133">Transmembrane helix</keyword>
<keyword evidence="4" id="KW-0050">Antiport</keyword>
<evidence type="ECO:0000259" key="10">
    <source>
        <dbReference type="Pfam" id="PF00999"/>
    </source>
</evidence>
<dbReference type="PANTHER" id="PTHR42751:SF1">
    <property type="entry name" value="CATION_PROTON ANTIPORTER YBAL-RELATED"/>
    <property type="match status" value="1"/>
</dbReference>
<feature type="transmembrane region" description="Helical" evidence="9">
    <location>
        <begin position="74"/>
        <end position="94"/>
    </location>
</feature>
<keyword evidence="8 9" id="KW-0472">Membrane</keyword>
<keyword evidence="3" id="KW-0813">Transport</keyword>
<dbReference type="GO" id="GO:1902600">
    <property type="term" value="P:proton transmembrane transport"/>
    <property type="evidence" value="ECO:0007669"/>
    <property type="project" value="InterPro"/>
</dbReference>
<keyword evidence="7" id="KW-0406">Ion transport</keyword>
<keyword evidence="13" id="KW-1185">Reference proteome</keyword>
<dbReference type="AlphaFoldDB" id="A0A7G1QBR8"/>
<keyword evidence="5 9" id="KW-0812">Transmembrane</keyword>
<organism evidence="12 13">
    <name type="scientific">Candidatus Nitrosacidococcus tergens</name>
    <dbReference type="NCBI Taxonomy" id="553981"/>
    <lineage>
        <taxon>Bacteria</taxon>
        <taxon>Pseudomonadati</taxon>
        <taxon>Pseudomonadota</taxon>
        <taxon>Gammaproteobacteria</taxon>
        <taxon>Chromatiales</taxon>
        <taxon>Chromatiaceae</taxon>
        <taxon>Candidatus Nitrosacidococcus</taxon>
    </lineage>
</organism>
<dbReference type="InterPro" id="IPR038770">
    <property type="entry name" value="Na+/solute_symporter_sf"/>
</dbReference>
<feature type="transmembrane region" description="Helical" evidence="9">
    <location>
        <begin position="293"/>
        <end position="315"/>
    </location>
</feature>
<dbReference type="InterPro" id="IPR006153">
    <property type="entry name" value="Cation/H_exchanger_TM"/>
</dbReference>
<dbReference type="GO" id="GO:0015297">
    <property type="term" value="F:antiporter activity"/>
    <property type="evidence" value="ECO:0007669"/>
    <property type="project" value="UniProtKB-KW"/>
</dbReference>
<evidence type="ECO:0000259" key="11">
    <source>
        <dbReference type="Pfam" id="PF02254"/>
    </source>
</evidence>
<evidence type="ECO:0000313" key="13">
    <source>
        <dbReference type="Proteomes" id="UP000516072"/>
    </source>
</evidence>
<evidence type="ECO:0000256" key="5">
    <source>
        <dbReference type="ARBA" id="ARBA00022692"/>
    </source>
</evidence>
<dbReference type="Pfam" id="PF02254">
    <property type="entry name" value="TrkA_N"/>
    <property type="match status" value="1"/>
</dbReference>
<feature type="transmembrane region" description="Helical" evidence="9">
    <location>
        <begin position="321"/>
        <end position="342"/>
    </location>
</feature>
<evidence type="ECO:0000256" key="8">
    <source>
        <dbReference type="ARBA" id="ARBA00023136"/>
    </source>
</evidence>
<gene>
    <name evidence="12" type="ORF">NSCAC_1736</name>
</gene>
<dbReference type="GO" id="GO:0006813">
    <property type="term" value="P:potassium ion transport"/>
    <property type="evidence" value="ECO:0007669"/>
    <property type="project" value="InterPro"/>
</dbReference>
<feature type="transmembrane region" description="Helical" evidence="9">
    <location>
        <begin position="265"/>
        <end position="286"/>
    </location>
</feature>
<proteinExistence type="inferred from homology"/>
<comment type="subcellular location">
    <subcellularLocation>
        <location evidence="1">Membrane</location>
        <topology evidence="1">Multi-pass membrane protein</topology>
    </subcellularLocation>
</comment>
<evidence type="ECO:0000256" key="7">
    <source>
        <dbReference type="ARBA" id="ARBA00023065"/>
    </source>
</evidence>
<reference evidence="12 13" key="1">
    <citation type="submission" date="2020-03" db="EMBL/GenBank/DDBJ databases">
        <authorList>
            <person name="Picone N."/>
        </authorList>
    </citation>
    <scope>NUCLEOTIDE SEQUENCE [LARGE SCALE GENOMIC DNA]</scope>
    <source>
        <strain evidence="12">NSCAC1</strain>
    </source>
</reference>
<dbReference type="PANTHER" id="PTHR42751">
    <property type="entry name" value="SODIUM/HYDROGEN EXCHANGER FAMILY/TRKA DOMAIN PROTEIN"/>
    <property type="match status" value="1"/>
</dbReference>
<evidence type="ECO:0000256" key="3">
    <source>
        <dbReference type="ARBA" id="ARBA00022448"/>
    </source>
</evidence>
<evidence type="ECO:0000256" key="9">
    <source>
        <dbReference type="SAM" id="Phobius"/>
    </source>
</evidence>
<comment type="similarity">
    <text evidence="2">Belongs to the monovalent cation:proton antiporter 2 (CPA2) transporter (TC 2.A.37) family.</text>
</comment>
<name>A0A7G1QBR8_9GAMM</name>
<evidence type="ECO:0000256" key="4">
    <source>
        <dbReference type="ARBA" id="ARBA00022449"/>
    </source>
</evidence>
<dbReference type="EMBL" id="LR778175">
    <property type="protein sequence ID" value="CAB1277574.1"/>
    <property type="molecule type" value="Genomic_DNA"/>
</dbReference>
<dbReference type="InterPro" id="IPR003148">
    <property type="entry name" value="RCK_N"/>
</dbReference>
<dbReference type="InterPro" id="IPR036291">
    <property type="entry name" value="NAD(P)-bd_dom_sf"/>
</dbReference>
<dbReference type="Proteomes" id="UP000516072">
    <property type="component" value="Chromosome"/>
</dbReference>
<feature type="transmembrane region" description="Helical" evidence="9">
    <location>
        <begin position="159"/>
        <end position="177"/>
    </location>
</feature>
<dbReference type="GO" id="GO:0016020">
    <property type="term" value="C:membrane"/>
    <property type="evidence" value="ECO:0007669"/>
    <property type="project" value="UniProtKB-SubCell"/>
</dbReference>
<dbReference type="Pfam" id="PF00999">
    <property type="entry name" value="Na_H_Exchanger"/>
    <property type="match status" value="1"/>
</dbReference>
<dbReference type="RefSeq" id="WP_197744376.1">
    <property type="nucleotide sequence ID" value="NZ_LR778175.1"/>
</dbReference>
<protein>
    <submittedName>
        <fullName evidence="12">Sodium/hydrogen exchanger</fullName>
    </submittedName>
</protein>
<dbReference type="Gene3D" id="1.20.1530.20">
    <property type="match status" value="1"/>
</dbReference>
<evidence type="ECO:0000313" key="12">
    <source>
        <dbReference type="EMBL" id="CAB1277574.1"/>
    </source>
</evidence>
<dbReference type="SUPFAM" id="SSF51735">
    <property type="entry name" value="NAD(P)-binding Rossmann-fold domains"/>
    <property type="match status" value="1"/>
</dbReference>
<evidence type="ECO:0000256" key="2">
    <source>
        <dbReference type="ARBA" id="ARBA00005551"/>
    </source>
</evidence>
<feature type="transmembrane region" description="Helical" evidence="9">
    <location>
        <begin position="241"/>
        <end position="259"/>
    </location>
</feature>
<evidence type="ECO:0000256" key="1">
    <source>
        <dbReference type="ARBA" id="ARBA00004141"/>
    </source>
</evidence>
<accession>A0A7G1QBR8</accession>
<feature type="transmembrane region" description="Helical" evidence="9">
    <location>
        <begin position="44"/>
        <end position="62"/>
    </location>
</feature>
<feature type="transmembrane region" description="Helical" evidence="9">
    <location>
        <begin position="131"/>
        <end position="153"/>
    </location>
</feature>